<evidence type="ECO:0000256" key="7">
    <source>
        <dbReference type="ARBA" id="ARBA00022777"/>
    </source>
</evidence>
<evidence type="ECO:0000256" key="5">
    <source>
        <dbReference type="ARBA" id="ARBA00022729"/>
    </source>
</evidence>
<evidence type="ECO:0000259" key="17">
    <source>
        <dbReference type="PROSITE" id="PS50011"/>
    </source>
</evidence>
<proteinExistence type="predicted"/>
<dbReference type="InterPro" id="IPR011009">
    <property type="entry name" value="Kinase-like_dom_sf"/>
</dbReference>
<dbReference type="GO" id="GO:0005524">
    <property type="term" value="F:ATP binding"/>
    <property type="evidence" value="ECO:0007669"/>
    <property type="project" value="UniProtKB-UniRule"/>
</dbReference>
<evidence type="ECO:0000256" key="9">
    <source>
        <dbReference type="ARBA" id="ARBA00022989"/>
    </source>
</evidence>
<dbReference type="EMBL" id="DF237225">
    <property type="protein sequence ID" value="GAQ86222.1"/>
    <property type="molecule type" value="Genomic_DNA"/>
</dbReference>
<keyword evidence="8 13" id="KW-0067">ATP-binding</keyword>
<dbReference type="PROSITE" id="PS00107">
    <property type="entry name" value="PROTEIN_KINASE_ATP"/>
    <property type="match status" value="1"/>
</dbReference>
<dbReference type="SMART" id="SM00220">
    <property type="entry name" value="S_TKc"/>
    <property type="match status" value="1"/>
</dbReference>
<feature type="signal peptide" evidence="16">
    <location>
        <begin position="1"/>
        <end position="19"/>
    </location>
</feature>
<dbReference type="InterPro" id="IPR008271">
    <property type="entry name" value="Ser/Thr_kinase_AS"/>
</dbReference>
<dbReference type="CDD" id="cd14066">
    <property type="entry name" value="STKc_IRAK"/>
    <property type="match status" value="1"/>
</dbReference>
<dbReference type="Gene3D" id="1.10.510.10">
    <property type="entry name" value="Transferase(Phosphotransferase) domain 1"/>
    <property type="match status" value="1"/>
</dbReference>
<keyword evidence="9 15" id="KW-1133">Transmembrane helix</keyword>
<accession>A0A1Y1I8E6</accession>
<evidence type="ECO:0000256" key="13">
    <source>
        <dbReference type="PROSITE-ProRule" id="PRU10141"/>
    </source>
</evidence>
<evidence type="ECO:0000256" key="12">
    <source>
        <dbReference type="ARBA" id="ARBA00023180"/>
    </source>
</evidence>
<dbReference type="GO" id="GO:0002229">
    <property type="term" value="P:defense response to oomycetes"/>
    <property type="evidence" value="ECO:0007669"/>
    <property type="project" value="UniProtKB-ARBA"/>
</dbReference>
<evidence type="ECO:0000256" key="11">
    <source>
        <dbReference type="ARBA" id="ARBA00023170"/>
    </source>
</evidence>
<feature type="domain" description="Protein kinase" evidence="17">
    <location>
        <begin position="295"/>
        <end position="575"/>
    </location>
</feature>
<dbReference type="OMA" id="QVITHIA"/>
<keyword evidence="2" id="KW-1003">Cell membrane</keyword>
<sequence length="625" mass="67010">MAVFTALLLLLALVCSSVAAPRSLLQIANPTFTNGDFALPGFSALNSGGYATFSSRDVIPGWVITAGTVDYVSARQWQAPPGASYSLDCSGNEAGSIQQNFVTTPGSSYTVSFYLAGTPTGSPIKTLQVSKAGATQNYTFDITNTTVEQMGYLPKVFDFVATASATTLVFTSLTQEGNGPVIGNVFVTEGTARPIAPAIAPIPGPAPALATPDSAGTIGPVIGGVLAGAALLLALAALSLFCLYRQKKRRSSLQSTLEEGGKDETLGKTTPQHPVSKPRQEHFTLKQLQKGTDSFNGTNIIGRGSFGIVYKGVLEDGSVIAVKRLESRPGRKDIEERSWKAEVEALGKVRHKNLVPLLGVCVDRGERLLVFEHFVRGSLDRRLHDPRDGEPVLSWADRINIARGVCRGLIYLHNDIRPPIVHRDIKAANVLLTDDEIANACIADFGLAHLVQDSGWKTSTMVKGTVPYMAPEYLHGGASFLTPKCDVYSFGMLFLELVSGRPVVSQIRSGVMERLSKIAVDMTREGKILELVDPKLGNDYDVNEARNYIHVALACLRTDPSARPNMESVGSQLALVQVVDSSFREEDLWDSEGSSPLVGSLSSSSNVLANNQSTVLVASRFVTPR</sequence>
<dbReference type="GO" id="GO:0045088">
    <property type="term" value="P:regulation of innate immune response"/>
    <property type="evidence" value="ECO:0000318"/>
    <property type="project" value="GO_Central"/>
</dbReference>
<gene>
    <name evidence="18" type="ORF">KFL_002760180</name>
</gene>
<evidence type="ECO:0000256" key="8">
    <source>
        <dbReference type="ARBA" id="ARBA00022840"/>
    </source>
</evidence>
<dbReference type="PANTHER" id="PTHR48006">
    <property type="entry name" value="LEUCINE-RICH REPEAT-CONTAINING PROTEIN DDB_G0281931-RELATED"/>
    <property type="match status" value="1"/>
</dbReference>
<dbReference type="GO" id="GO:0004672">
    <property type="term" value="F:protein kinase activity"/>
    <property type="evidence" value="ECO:0000318"/>
    <property type="project" value="GO_Central"/>
</dbReference>
<dbReference type="PROSITE" id="PS50011">
    <property type="entry name" value="PROTEIN_KINASE_DOM"/>
    <property type="match status" value="1"/>
</dbReference>
<dbReference type="Pfam" id="PF04862">
    <property type="entry name" value="DUF642"/>
    <property type="match status" value="1"/>
</dbReference>
<keyword evidence="19" id="KW-1185">Reference proteome</keyword>
<dbReference type="FunFam" id="3.30.200.20:FF:000015">
    <property type="entry name" value="Somatic embryogenesis receptor kinase 1"/>
    <property type="match status" value="1"/>
</dbReference>
<feature type="binding site" evidence="13">
    <location>
        <position position="323"/>
    </location>
    <ligand>
        <name>ATP</name>
        <dbReference type="ChEBI" id="CHEBI:30616"/>
    </ligand>
</feature>
<name>A0A1Y1I8E6_KLENI</name>
<evidence type="ECO:0000256" key="2">
    <source>
        <dbReference type="ARBA" id="ARBA00022475"/>
    </source>
</evidence>
<feature type="transmembrane region" description="Helical" evidence="15">
    <location>
        <begin position="221"/>
        <end position="244"/>
    </location>
</feature>
<dbReference type="InterPro" id="IPR000719">
    <property type="entry name" value="Prot_kinase_dom"/>
</dbReference>
<dbReference type="Gene3D" id="2.60.120.260">
    <property type="entry name" value="Galactose-binding domain-like"/>
    <property type="match status" value="1"/>
</dbReference>
<feature type="chain" id="PRO_5012372428" evidence="16">
    <location>
        <begin position="20"/>
        <end position="625"/>
    </location>
</feature>
<evidence type="ECO:0000256" key="14">
    <source>
        <dbReference type="SAM" id="MobiDB-lite"/>
    </source>
</evidence>
<dbReference type="PROSITE" id="PS00108">
    <property type="entry name" value="PROTEIN_KINASE_ST"/>
    <property type="match status" value="1"/>
</dbReference>
<evidence type="ECO:0000256" key="10">
    <source>
        <dbReference type="ARBA" id="ARBA00023136"/>
    </source>
</evidence>
<dbReference type="GO" id="GO:0005886">
    <property type="term" value="C:plasma membrane"/>
    <property type="evidence" value="ECO:0007669"/>
    <property type="project" value="UniProtKB-SubCell"/>
</dbReference>
<evidence type="ECO:0000256" key="16">
    <source>
        <dbReference type="SAM" id="SignalP"/>
    </source>
</evidence>
<keyword evidence="11" id="KW-0675">Receptor</keyword>
<keyword evidence="5 16" id="KW-0732">Signal</keyword>
<dbReference type="SMR" id="A0A1Y1I8E6"/>
<dbReference type="Pfam" id="PF00069">
    <property type="entry name" value="Pkinase"/>
    <property type="match status" value="1"/>
</dbReference>
<dbReference type="InterPro" id="IPR017441">
    <property type="entry name" value="Protein_kinase_ATP_BS"/>
</dbReference>
<keyword evidence="7 18" id="KW-0418">Kinase</keyword>
<evidence type="ECO:0000256" key="1">
    <source>
        <dbReference type="ARBA" id="ARBA00004251"/>
    </source>
</evidence>
<evidence type="ECO:0000256" key="4">
    <source>
        <dbReference type="ARBA" id="ARBA00022692"/>
    </source>
</evidence>
<keyword evidence="12" id="KW-0325">Glycoprotein</keyword>
<keyword evidence="6 13" id="KW-0547">Nucleotide-binding</keyword>
<organism evidence="18 19">
    <name type="scientific">Klebsormidium nitens</name>
    <name type="common">Green alga</name>
    <name type="synonym">Ulothrix nitens</name>
    <dbReference type="NCBI Taxonomy" id="105231"/>
    <lineage>
        <taxon>Eukaryota</taxon>
        <taxon>Viridiplantae</taxon>
        <taxon>Streptophyta</taxon>
        <taxon>Klebsormidiophyceae</taxon>
        <taxon>Klebsormidiales</taxon>
        <taxon>Klebsormidiaceae</taxon>
        <taxon>Klebsormidium</taxon>
    </lineage>
</organism>
<evidence type="ECO:0000313" key="18">
    <source>
        <dbReference type="EMBL" id="GAQ86222.1"/>
    </source>
</evidence>
<dbReference type="SUPFAM" id="SSF56112">
    <property type="entry name" value="Protein kinase-like (PK-like)"/>
    <property type="match status" value="1"/>
</dbReference>
<dbReference type="Proteomes" id="UP000054558">
    <property type="component" value="Unassembled WGS sequence"/>
</dbReference>
<dbReference type="InterPro" id="IPR006946">
    <property type="entry name" value="DGR2-like_dom"/>
</dbReference>
<keyword evidence="4 15" id="KW-0812">Transmembrane</keyword>
<feature type="region of interest" description="Disordered" evidence="14">
    <location>
        <begin position="254"/>
        <end position="281"/>
    </location>
</feature>
<dbReference type="OrthoDB" id="4062651at2759"/>
<dbReference type="Gene3D" id="3.30.200.20">
    <property type="entry name" value="Phosphorylase Kinase, domain 1"/>
    <property type="match status" value="1"/>
</dbReference>
<reference evidence="18 19" key="1">
    <citation type="journal article" date="2014" name="Nat. Commun.">
        <title>Klebsormidium flaccidum genome reveals primary factors for plant terrestrial adaptation.</title>
        <authorList>
            <person name="Hori K."/>
            <person name="Maruyama F."/>
            <person name="Fujisawa T."/>
            <person name="Togashi T."/>
            <person name="Yamamoto N."/>
            <person name="Seo M."/>
            <person name="Sato S."/>
            <person name="Yamada T."/>
            <person name="Mori H."/>
            <person name="Tajima N."/>
            <person name="Moriyama T."/>
            <person name="Ikeuchi M."/>
            <person name="Watanabe M."/>
            <person name="Wada H."/>
            <person name="Kobayashi K."/>
            <person name="Saito M."/>
            <person name="Masuda T."/>
            <person name="Sasaki-Sekimoto Y."/>
            <person name="Mashiguchi K."/>
            <person name="Awai K."/>
            <person name="Shimojima M."/>
            <person name="Masuda S."/>
            <person name="Iwai M."/>
            <person name="Nobusawa T."/>
            <person name="Narise T."/>
            <person name="Kondo S."/>
            <person name="Saito H."/>
            <person name="Sato R."/>
            <person name="Murakawa M."/>
            <person name="Ihara Y."/>
            <person name="Oshima-Yamada Y."/>
            <person name="Ohtaka K."/>
            <person name="Satoh M."/>
            <person name="Sonobe K."/>
            <person name="Ishii M."/>
            <person name="Ohtani R."/>
            <person name="Kanamori-Sato M."/>
            <person name="Honoki R."/>
            <person name="Miyazaki D."/>
            <person name="Mochizuki H."/>
            <person name="Umetsu J."/>
            <person name="Higashi K."/>
            <person name="Shibata D."/>
            <person name="Kamiya Y."/>
            <person name="Sato N."/>
            <person name="Nakamura Y."/>
            <person name="Tabata S."/>
            <person name="Ida S."/>
            <person name="Kurokawa K."/>
            <person name="Ohta H."/>
        </authorList>
    </citation>
    <scope>NUCLEOTIDE SEQUENCE [LARGE SCALE GENOMIC DNA]</scope>
    <source>
        <strain evidence="18 19">NIES-2285</strain>
    </source>
</reference>
<evidence type="ECO:0000313" key="19">
    <source>
        <dbReference type="Proteomes" id="UP000054558"/>
    </source>
</evidence>
<dbReference type="InterPro" id="IPR051824">
    <property type="entry name" value="LRR_Rcpt-Like_S/T_Kinase"/>
</dbReference>
<evidence type="ECO:0000256" key="3">
    <source>
        <dbReference type="ARBA" id="ARBA00022679"/>
    </source>
</evidence>
<dbReference type="PANTHER" id="PTHR48006:SF92">
    <property type="entry name" value="LRR RECEPTOR-LIKE SERINE_THREONINE-PROTEIN KINASE GSO1"/>
    <property type="match status" value="1"/>
</dbReference>
<dbReference type="FunFam" id="1.10.510.10:FF:000240">
    <property type="entry name" value="Lectin-domain containing receptor kinase A4.3"/>
    <property type="match status" value="1"/>
</dbReference>
<evidence type="ECO:0000256" key="6">
    <source>
        <dbReference type="ARBA" id="ARBA00022741"/>
    </source>
</evidence>
<comment type="subcellular location">
    <subcellularLocation>
        <location evidence="1">Cell membrane</location>
        <topology evidence="1">Single-pass type I membrane protein</topology>
    </subcellularLocation>
</comment>
<keyword evidence="3" id="KW-0808">Transferase</keyword>
<dbReference type="AlphaFoldDB" id="A0A1Y1I8E6"/>
<dbReference type="STRING" id="105231.A0A1Y1I8E6"/>
<protein>
    <submittedName>
        <fullName evidence="18">DUF642 containing protein kinase superfamily protein</fullName>
    </submittedName>
</protein>
<evidence type="ECO:0000256" key="15">
    <source>
        <dbReference type="SAM" id="Phobius"/>
    </source>
</evidence>
<keyword evidence="10 15" id="KW-0472">Membrane</keyword>